<evidence type="ECO:0000313" key="1">
    <source>
        <dbReference type="EMBL" id="MCC8393252.1"/>
    </source>
</evidence>
<evidence type="ECO:0000313" key="2">
    <source>
        <dbReference type="Proteomes" id="UP001431019"/>
    </source>
</evidence>
<gene>
    <name evidence="1" type="ORF">LJ656_11675</name>
</gene>
<reference evidence="1 2" key="1">
    <citation type="submission" date="2021-11" db="EMBL/GenBank/DDBJ databases">
        <authorList>
            <person name="Oh E.-T."/>
            <person name="Kim S.-B."/>
        </authorList>
    </citation>
    <scope>NUCLEOTIDE SEQUENCE [LARGE SCALE GENOMIC DNA]</scope>
    <source>
        <strain evidence="1 2">MMS20-SJTR3</strain>
    </source>
</reference>
<dbReference type="GO" id="GO:0008168">
    <property type="term" value="F:methyltransferase activity"/>
    <property type="evidence" value="ECO:0007669"/>
    <property type="project" value="UniProtKB-KW"/>
</dbReference>
<dbReference type="Gene3D" id="3.40.50.150">
    <property type="entry name" value="Vaccinia Virus protein VP39"/>
    <property type="match status" value="1"/>
</dbReference>
<dbReference type="Proteomes" id="UP001431019">
    <property type="component" value="Unassembled WGS sequence"/>
</dbReference>
<dbReference type="Pfam" id="PF13489">
    <property type="entry name" value="Methyltransf_23"/>
    <property type="match status" value="1"/>
</dbReference>
<dbReference type="InterPro" id="IPR029063">
    <property type="entry name" value="SAM-dependent_MTases_sf"/>
</dbReference>
<keyword evidence="2" id="KW-1185">Reference proteome</keyword>
<dbReference type="EMBL" id="JAJITD010000005">
    <property type="protein sequence ID" value="MCC8393252.1"/>
    <property type="molecule type" value="Genomic_DNA"/>
</dbReference>
<keyword evidence="1" id="KW-0489">Methyltransferase</keyword>
<name>A0ABS8JTQ3_9BURK</name>
<protein>
    <submittedName>
        <fullName evidence="1">Class I SAM-dependent methyltransferase</fullName>
    </submittedName>
</protein>
<comment type="caution">
    <text evidence="1">The sequence shown here is derived from an EMBL/GenBank/DDBJ whole genome shotgun (WGS) entry which is preliminary data.</text>
</comment>
<accession>A0ABS8JTQ3</accession>
<dbReference type="SUPFAM" id="SSF53335">
    <property type="entry name" value="S-adenosyl-L-methionine-dependent methyltransferases"/>
    <property type="match status" value="1"/>
</dbReference>
<dbReference type="RefSeq" id="WP_230509579.1">
    <property type="nucleotide sequence ID" value="NZ_JAJITD010000005.1"/>
</dbReference>
<dbReference type="GO" id="GO:0032259">
    <property type="term" value="P:methylation"/>
    <property type="evidence" value="ECO:0007669"/>
    <property type="project" value="UniProtKB-KW"/>
</dbReference>
<sequence length="255" mass="28821">MPQVIENIDDRSYSKVIPCKVCGESSSLFGVVDFSKSCEDHKGRSLPLAGVPVYYHRCDCCGLVFTVALDKWSKHDYMENIYNDDYVCVDPDYVSVRPEENSEVTKRFCRENRSLKILDYGGGNGHCSRRLEAQGFDAKSWDPMDFNAEKPIGLRVDLVTAFEVMEHTPTPIETLAEASSFLKDDGVMFFSTLAIDQVPNSSVSVQHWYVAPRNGHITIFTQKSLDILAKKCGLQIFHANLSHHIAYRSVPAWLR</sequence>
<keyword evidence="1" id="KW-0808">Transferase</keyword>
<proteinExistence type="predicted"/>
<organism evidence="1 2">
    <name type="scientific">Paraburkholderia sejongensis</name>
    <dbReference type="NCBI Taxonomy" id="2886946"/>
    <lineage>
        <taxon>Bacteria</taxon>
        <taxon>Pseudomonadati</taxon>
        <taxon>Pseudomonadota</taxon>
        <taxon>Betaproteobacteria</taxon>
        <taxon>Burkholderiales</taxon>
        <taxon>Burkholderiaceae</taxon>
        <taxon>Paraburkholderia</taxon>
    </lineage>
</organism>